<dbReference type="Pfam" id="PF00069">
    <property type="entry name" value="Pkinase"/>
    <property type="match status" value="1"/>
</dbReference>
<evidence type="ECO:0000313" key="4">
    <source>
        <dbReference type="Proteomes" id="UP000813427"/>
    </source>
</evidence>
<feature type="compositionally biased region" description="Basic and acidic residues" evidence="1">
    <location>
        <begin position="12"/>
        <end position="22"/>
    </location>
</feature>
<dbReference type="AlphaFoldDB" id="A0A8K0RQ61"/>
<sequence>MDSPRSCSPTEYRGRLTAHSEPDPLSSHDSIQIAHQTHPGASKTKQRQQDPIGASTGNITTYRNHSKPRHRPKGHNLIMVKRGLRSIPQARSLVETRVKELGDKVLEPINEALGREMGLQTRIRKAAISSSYPGYQRDRFLPRDEMVKLLSWEAVEKALTKCHKYRKYPDIKHLRDSRPNLKFEVQSICNLPMGREDEHTNRKTYRKIFIILVLLKKASLITSFIDQGICDDDLPFRLEHGTEFSDWKCLRSNGQEFPSPGFRYLKESFYIHFTERQWIVLAPYFDPSCLAKDDPQVLMEEQIPPFTSWKPIPDGNQGGCGEVFKVHIHPGQHRFKHLSSPETSQMTFAIKRVHVERSRAKQFLNPKREATVLRKFRDNRHEHLISILATYIHHKAYHFIFPWAMADLHGYWRDINRTPSMAESDEDLAWLAAQCQGLAEGLSYIHRYETASFKYLIHPDSLPTATEAFVKAKGSQRKLRLFGRHGDIKPENILYFPRHDQDMRGLLKITDFGCADFSTKEEVDCKRRGSVPNSPTYRAPETDLSPDDSSITSSYDVWTLGCVYLEFLTWWLGGWMYVKDFAERRSELDPYWYGQSYGHFKTDFFFTIFEESNGKKRAEVRKGVKEFMEELLNHERVSGFSRGFIEMIQTRMLIIESLKGDGTKNGRASTKNIARDLDGMRKKYFRASQICADQ</sequence>
<dbReference type="InterPro" id="IPR011009">
    <property type="entry name" value="Kinase-like_dom_sf"/>
</dbReference>
<dbReference type="SMART" id="SM00220">
    <property type="entry name" value="S_TKc"/>
    <property type="match status" value="1"/>
</dbReference>
<evidence type="ECO:0000259" key="2">
    <source>
        <dbReference type="PROSITE" id="PS50011"/>
    </source>
</evidence>
<proteinExistence type="predicted"/>
<dbReference type="InterPro" id="IPR000719">
    <property type="entry name" value="Prot_kinase_dom"/>
</dbReference>
<name>A0A8K0RQ61_9HYPO</name>
<keyword evidence="3" id="KW-0808">Transferase</keyword>
<dbReference type="PROSITE" id="PS50011">
    <property type="entry name" value="PROTEIN_KINASE_DOM"/>
    <property type="match status" value="1"/>
</dbReference>
<protein>
    <submittedName>
        <fullName evidence="3">Kinase-like domain-containing protein</fullName>
    </submittedName>
</protein>
<dbReference type="OrthoDB" id="4062651at2759"/>
<dbReference type="PANTHER" id="PTHR24359:SF37">
    <property type="entry name" value="PROTEIN KINASE DOMAIN-CONTAINING PROTEIN"/>
    <property type="match status" value="1"/>
</dbReference>
<dbReference type="Gene3D" id="1.10.510.10">
    <property type="entry name" value="Transferase(Phosphotransferase) domain 1"/>
    <property type="match status" value="2"/>
</dbReference>
<dbReference type="SUPFAM" id="SSF56112">
    <property type="entry name" value="Protein kinase-like (PK-like)"/>
    <property type="match status" value="1"/>
</dbReference>
<dbReference type="Proteomes" id="UP000813427">
    <property type="component" value="Unassembled WGS sequence"/>
</dbReference>
<dbReference type="GO" id="GO:0005524">
    <property type="term" value="F:ATP binding"/>
    <property type="evidence" value="ECO:0007669"/>
    <property type="project" value="InterPro"/>
</dbReference>
<gene>
    <name evidence="3" type="ORF">BKA59DRAFT_535702</name>
</gene>
<dbReference type="GO" id="GO:0004674">
    <property type="term" value="F:protein serine/threonine kinase activity"/>
    <property type="evidence" value="ECO:0007669"/>
    <property type="project" value="TreeGrafter"/>
</dbReference>
<feature type="compositionally biased region" description="Basic residues" evidence="1">
    <location>
        <begin position="64"/>
        <end position="73"/>
    </location>
</feature>
<accession>A0A8K0RQ61</accession>
<keyword evidence="4" id="KW-1185">Reference proteome</keyword>
<dbReference type="EMBL" id="JAGPXF010000008">
    <property type="protein sequence ID" value="KAH7233689.1"/>
    <property type="molecule type" value="Genomic_DNA"/>
</dbReference>
<evidence type="ECO:0000313" key="3">
    <source>
        <dbReference type="EMBL" id="KAH7233689.1"/>
    </source>
</evidence>
<dbReference type="PANTHER" id="PTHR24359">
    <property type="entry name" value="SERINE/THREONINE-PROTEIN KINASE SBK1"/>
    <property type="match status" value="1"/>
</dbReference>
<feature type="region of interest" description="Disordered" evidence="1">
    <location>
        <begin position="1"/>
        <end position="73"/>
    </location>
</feature>
<organism evidence="3 4">
    <name type="scientific">Fusarium tricinctum</name>
    <dbReference type="NCBI Taxonomy" id="61284"/>
    <lineage>
        <taxon>Eukaryota</taxon>
        <taxon>Fungi</taxon>
        <taxon>Dikarya</taxon>
        <taxon>Ascomycota</taxon>
        <taxon>Pezizomycotina</taxon>
        <taxon>Sordariomycetes</taxon>
        <taxon>Hypocreomycetidae</taxon>
        <taxon>Hypocreales</taxon>
        <taxon>Nectriaceae</taxon>
        <taxon>Fusarium</taxon>
        <taxon>Fusarium tricinctum species complex</taxon>
    </lineage>
</organism>
<evidence type="ECO:0000256" key="1">
    <source>
        <dbReference type="SAM" id="MobiDB-lite"/>
    </source>
</evidence>
<comment type="caution">
    <text evidence="3">The sequence shown here is derived from an EMBL/GenBank/DDBJ whole genome shotgun (WGS) entry which is preliminary data.</text>
</comment>
<keyword evidence="3" id="KW-0418">Kinase</keyword>
<reference evidence="3" key="1">
    <citation type="journal article" date="2021" name="Nat. Commun.">
        <title>Genetic determinants of endophytism in the Arabidopsis root mycobiome.</title>
        <authorList>
            <person name="Mesny F."/>
            <person name="Miyauchi S."/>
            <person name="Thiergart T."/>
            <person name="Pickel B."/>
            <person name="Atanasova L."/>
            <person name="Karlsson M."/>
            <person name="Huettel B."/>
            <person name="Barry K.W."/>
            <person name="Haridas S."/>
            <person name="Chen C."/>
            <person name="Bauer D."/>
            <person name="Andreopoulos W."/>
            <person name="Pangilinan J."/>
            <person name="LaButti K."/>
            <person name="Riley R."/>
            <person name="Lipzen A."/>
            <person name="Clum A."/>
            <person name="Drula E."/>
            <person name="Henrissat B."/>
            <person name="Kohler A."/>
            <person name="Grigoriev I.V."/>
            <person name="Martin F.M."/>
            <person name="Hacquard S."/>
        </authorList>
    </citation>
    <scope>NUCLEOTIDE SEQUENCE</scope>
    <source>
        <strain evidence="3">MPI-SDFR-AT-0068</strain>
    </source>
</reference>
<feature type="region of interest" description="Disordered" evidence="1">
    <location>
        <begin position="526"/>
        <end position="546"/>
    </location>
</feature>
<feature type="domain" description="Protein kinase" evidence="2">
    <location>
        <begin position="309"/>
        <end position="637"/>
    </location>
</feature>